<evidence type="ECO:0000259" key="3">
    <source>
        <dbReference type="Pfam" id="PF11887"/>
    </source>
</evidence>
<protein>
    <recommendedName>
        <fullName evidence="6">MCE family protein</fullName>
    </recommendedName>
</protein>
<gene>
    <name evidence="4" type="ORF">GCM10023353_07670</name>
</gene>
<dbReference type="Pfam" id="PF11887">
    <property type="entry name" value="Mce4_CUP1"/>
    <property type="match status" value="1"/>
</dbReference>
<evidence type="ECO:0000256" key="1">
    <source>
        <dbReference type="SAM" id="MobiDB-lite"/>
    </source>
</evidence>
<dbReference type="InterPro" id="IPR003399">
    <property type="entry name" value="Mce/MlaD"/>
</dbReference>
<evidence type="ECO:0000313" key="5">
    <source>
        <dbReference type="Proteomes" id="UP001500839"/>
    </source>
</evidence>
<organism evidence="4 5">
    <name type="scientific">Tomitella cavernea</name>
    <dbReference type="NCBI Taxonomy" id="1387982"/>
    <lineage>
        <taxon>Bacteria</taxon>
        <taxon>Bacillati</taxon>
        <taxon>Actinomycetota</taxon>
        <taxon>Actinomycetes</taxon>
        <taxon>Mycobacteriales</taxon>
        <taxon>Tomitella</taxon>
    </lineage>
</organism>
<dbReference type="EMBL" id="BAABKQ010000001">
    <property type="protein sequence ID" value="GAA4806851.1"/>
    <property type="molecule type" value="Genomic_DNA"/>
</dbReference>
<feature type="region of interest" description="Disordered" evidence="1">
    <location>
        <begin position="446"/>
        <end position="477"/>
    </location>
</feature>
<feature type="region of interest" description="Disordered" evidence="1">
    <location>
        <begin position="1"/>
        <end position="30"/>
    </location>
</feature>
<evidence type="ECO:0008006" key="6">
    <source>
        <dbReference type="Google" id="ProtNLM"/>
    </source>
</evidence>
<evidence type="ECO:0000259" key="2">
    <source>
        <dbReference type="Pfam" id="PF02470"/>
    </source>
</evidence>
<evidence type="ECO:0000313" key="4">
    <source>
        <dbReference type="EMBL" id="GAA4806851.1"/>
    </source>
</evidence>
<feature type="domain" description="Mce/MlaD" evidence="2">
    <location>
        <begin position="72"/>
        <end position="147"/>
    </location>
</feature>
<dbReference type="InterPro" id="IPR024516">
    <property type="entry name" value="Mce_C"/>
</dbReference>
<dbReference type="PANTHER" id="PTHR33371">
    <property type="entry name" value="INTERMEMBRANE PHOSPHOLIPID TRANSPORT SYSTEM BINDING PROTEIN MLAD-RELATED"/>
    <property type="match status" value="1"/>
</dbReference>
<dbReference type="InterPro" id="IPR052336">
    <property type="entry name" value="MlaD_Phospholipid_Transporter"/>
</dbReference>
<dbReference type="Proteomes" id="UP001500839">
    <property type="component" value="Unassembled WGS sequence"/>
</dbReference>
<keyword evidence="5" id="KW-1185">Reference proteome</keyword>
<feature type="domain" description="Mammalian cell entry C-terminal" evidence="3">
    <location>
        <begin position="155"/>
        <end position="319"/>
    </location>
</feature>
<name>A0ABP9CA43_9ACTN</name>
<comment type="caution">
    <text evidence="4">The sequence shown here is derived from an EMBL/GenBank/DDBJ whole genome shotgun (WGS) entry which is preliminary data.</text>
</comment>
<sequence>MRWHRSAEPASQTRPHPEPEGRPGKGGGPGRGRLAVGACMAGAALALSACGTGGVYSLPLPGGADTGDHPMTITADFADVLSLVPQSAVKVGGIAVGQVKAIDLAPDGWSARLTLEIQGDLGLPANTVARIEQTNLLGEKFVALSPPTGVAPTGTLEDGAQIPLQRTGRSVQIEEVLGALSLLLNGGGVAQVQPIVEEMNKAIGGRELQTRDLLGQFTDLVAGVNDQRQSISEALDSLQTLTGTVSNQREQIQAILEELPEGVRILSEQRPDFVALLNQLDRLGKAGTDVITTTREDVLRDLRAMRPTIQALADNVPSLVGALPILPTFPIPDEILQGIEGGYANVWVSADLRIGETLANLGVGRPDPRYVKPYGAHQVPVDLSNPWINGNGPRRGWPTVTLLPLADTAPPFQRNPASLPLGVVDNAAEAVRQGTQAVQDGWDRAADALPQIGQVATPPQDEQAGAGGPADGQEGGD</sequence>
<accession>A0ABP9CA43</accession>
<reference evidence="5" key="1">
    <citation type="journal article" date="2019" name="Int. J. Syst. Evol. Microbiol.">
        <title>The Global Catalogue of Microorganisms (GCM) 10K type strain sequencing project: providing services to taxonomists for standard genome sequencing and annotation.</title>
        <authorList>
            <consortium name="The Broad Institute Genomics Platform"/>
            <consortium name="The Broad Institute Genome Sequencing Center for Infectious Disease"/>
            <person name="Wu L."/>
            <person name="Ma J."/>
        </authorList>
    </citation>
    <scope>NUCLEOTIDE SEQUENCE [LARGE SCALE GENOMIC DNA]</scope>
    <source>
        <strain evidence="5">JCM 18542</strain>
    </source>
</reference>
<dbReference type="Pfam" id="PF02470">
    <property type="entry name" value="MlaD"/>
    <property type="match status" value="1"/>
</dbReference>
<dbReference type="InterPro" id="IPR005693">
    <property type="entry name" value="Mce"/>
</dbReference>
<proteinExistence type="predicted"/>
<feature type="compositionally biased region" description="Gly residues" evidence="1">
    <location>
        <begin position="465"/>
        <end position="477"/>
    </location>
</feature>
<dbReference type="PANTHER" id="PTHR33371:SF15">
    <property type="entry name" value="LIPOPROTEIN LPRN"/>
    <property type="match status" value="1"/>
</dbReference>
<dbReference type="NCBIfam" id="TIGR00996">
    <property type="entry name" value="Mtu_fam_mce"/>
    <property type="match status" value="1"/>
</dbReference>
<dbReference type="RefSeq" id="WP_200171019.1">
    <property type="nucleotide sequence ID" value="NZ_BAABKQ010000001.1"/>
</dbReference>